<dbReference type="FunFam" id="3.40.50.300:FF:002145">
    <property type="entry name" value="ABC transporter (MsbA subfamily)"/>
    <property type="match status" value="1"/>
</dbReference>
<dbReference type="GO" id="GO:0016887">
    <property type="term" value="F:ATP hydrolysis activity"/>
    <property type="evidence" value="ECO:0007669"/>
    <property type="project" value="InterPro"/>
</dbReference>
<dbReference type="Pfam" id="PF00664">
    <property type="entry name" value="ABC_membrane"/>
    <property type="match status" value="2"/>
</dbReference>
<dbReference type="FunFam" id="1.20.1560.10:FF:000066">
    <property type="entry name" value="ABC multidrug transporter (Eurofung)"/>
    <property type="match status" value="1"/>
</dbReference>
<evidence type="ECO:0000256" key="10">
    <source>
        <dbReference type="ARBA" id="ARBA00023180"/>
    </source>
</evidence>
<feature type="transmembrane region" description="Helical" evidence="12">
    <location>
        <begin position="406"/>
        <end position="427"/>
    </location>
</feature>
<feature type="compositionally biased region" description="Polar residues" evidence="11">
    <location>
        <begin position="1451"/>
        <end position="1462"/>
    </location>
</feature>
<dbReference type="PROSITE" id="PS50929">
    <property type="entry name" value="ABC_TM1F"/>
    <property type="match status" value="2"/>
</dbReference>
<feature type="transmembrane region" description="Helical" evidence="12">
    <location>
        <begin position="1014"/>
        <end position="1035"/>
    </location>
</feature>
<dbReference type="Gene3D" id="3.40.50.300">
    <property type="entry name" value="P-loop containing nucleotide triphosphate hydrolases"/>
    <property type="match status" value="2"/>
</dbReference>
<gene>
    <name evidence="15" type="ORF">APUU_61119A</name>
</gene>
<dbReference type="GeneID" id="64978068"/>
<dbReference type="Pfam" id="PF00005">
    <property type="entry name" value="ABC_tran"/>
    <property type="match status" value="2"/>
</dbReference>
<feature type="transmembrane region" description="Helical" evidence="12">
    <location>
        <begin position="74"/>
        <end position="92"/>
    </location>
</feature>
<comment type="subcellular location">
    <subcellularLocation>
        <location evidence="1">Cell membrane</location>
        <topology evidence="1">Multi-pass membrane protein</topology>
    </subcellularLocation>
</comment>
<dbReference type="KEGG" id="apuu:APUU_61119A"/>
<keyword evidence="6" id="KW-0547">Nucleotide-binding</keyword>
<feature type="transmembrane region" description="Helical" evidence="12">
    <location>
        <begin position="1122"/>
        <end position="1143"/>
    </location>
</feature>
<comment type="similarity">
    <text evidence="2">Belongs to the ABC transporter superfamily. ABCC family. Conjugate transporter (TC 3.A.1.208) subfamily.</text>
</comment>
<feature type="transmembrane region" description="Helical" evidence="12">
    <location>
        <begin position="32"/>
        <end position="54"/>
    </location>
</feature>
<evidence type="ECO:0000256" key="11">
    <source>
        <dbReference type="SAM" id="MobiDB-lite"/>
    </source>
</evidence>
<feature type="domain" description="ABC transporter" evidence="13">
    <location>
        <begin position="1216"/>
        <end position="1447"/>
    </location>
</feature>
<keyword evidence="16" id="KW-1185">Reference proteome</keyword>
<name>A0A7R7XUZ7_9EURO</name>
<keyword evidence="5 12" id="KW-0812">Transmembrane</keyword>
<evidence type="ECO:0000256" key="8">
    <source>
        <dbReference type="ARBA" id="ARBA00022989"/>
    </source>
</evidence>
<keyword evidence="3" id="KW-0813">Transport</keyword>
<evidence type="ECO:0000313" key="15">
    <source>
        <dbReference type="EMBL" id="BCS28071.1"/>
    </source>
</evidence>
<dbReference type="GO" id="GO:0005886">
    <property type="term" value="C:plasma membrane"/>
    <property type="evidence" value="ECO:0007669"/>
    <property type="project" value="UniProtKB-SubCell"/>
</dbReference>
<dbReference type="SUPFAM" id="SSF90123">
    <property type="entry name" value="ABC transporter transmembrane region"/>
    <property type="match status" value="2"/>
</dbReference>
<feature type="compositionally biased region" description="Acidic residues" evidence="11">
    <location>
        <begin position="830"/>
        <end position="847"/>
    </location>
</feature>
<dbReference type="SMART" id="SM00382">
    <property type="entry name" value="AAA"/>
    <property type="match status" value="2"/>
</dbReference>
<feature type="transmembrane region" description="Helical" evidence="12">
    <location>
        <begin position="889"/>
        <end position="913"/>
    </location>
</feature>
<keyword evidence="10" id="KW-0325">Glycoprotein</keyword>
<dbReference type="InterPro" id="IPR036640">
    <property type="entry name" value="ABC1_TM_sf"/>
</dbReference>
<reference evidence="15" key="1">
    <citation type="submission" date="2021-01" db="EMBL/GenBank/DDBJ databases">
        <authorList>
            <consortium name="Aspergillus puulaauensis MK2 genome sequencing consortium"/>
            <person name="Kazuki M."/>
            <person name="Futagami T."/>
        </authorList>
    </citation>
    <scope>NUCLEOTIDE SEQUENCE</scope>
    <source>
        <strain evidence="15">MK2</strain>
    </source>
</reference>
<dbReference type="InterPro" id="IPR017871">
    <property type="entry name" value="ABC_transporter-like_CS"/>
</dbReference>
<evidence type="ECO:0008006" key="17">
    <source>
        <dbReference type="Google" id="ProtNLM"/>
    </source>
</evidence>
<evidence type="ECO:0000259" key="14">
    <source>
        <dbReference type="PROSITE" id="PS50929"/>
    </source>
</evidence>
<feature type="transmembrane region" description="Helical" evidence="12">
    <location>
        <begin position="256"/>
        <end position="283"/>
    </location>
</feature>
<feature type="transmembrane region" description="Helical" evidence="12">
    <location>
        <begin position="489"/>
        <end position="515"/>
    </location>
</feature>
<evidence type="ECO:0000256" key="2">
    <source>
        <dbReference type="ARBA" id="ARBA00009726"/>
    </source>
</evidence>
<feature type="region of interest" description="Disordered" evidence="11">
    <location>
        <begin position="820"/>
        <end position="877"/>
    </location>
</feature>
<proteinExistence type="inferred from homology"/>
<reference evidence="15" key="2">
    <citation type="submission" date="2021-02" db="EMBL/GenBank/DDBJ databases">
        <title>Aspergillus puulaauensis MK2 genome sequence.</title>
        <authorList>
            <person name="Futagami T."/>
            <person name="Mori K."/>
            <person name="Kadooka C."/>
            <person name="Tanaka T."/>
        </authorList>
    </citation>
    <scope>NUCLEOTIDE SEQUENCE</scope>
    <source>
        <strain evidence="15">MK2</strain>
    </source>
</reference>
<dbReference type="InterPro" id="IPR044726">
    <property type="entry name" value="ABCC_6TM_D2"/>
</dbReference>
<evidence type="ECO:0000256" key="3">
    <source>
        <dbReference type="ARBA" id="ARBA00022448"/>
    </source>
</evidence>
<keyword evidence="7" id="KW-0067">ATP-binding</keyword>
<dbReference type="InterPro" id="IPR003593">
    <property type="entry name" value="AAA+_ATPase"/>
</dbReference>
<dbReference type="SUPFAM" id="SSF52540">
    <property type="entry name" value="P-loop containing nucleoside triphosphate hydrolases"/>
    <property type="match status" value="2"/>
</dbReference>
<evidence type="ECO:0000313" key="16">
    <source>
        <dbReference type="Proteomes" id="UP000654913"/>
    </source>
</evidence>
<feature type="transmembrane region" description="Helical" evidence="12">
    <location>
        <begin position="98"/>
        <end position="121"/>
    </location>
</feature>
<evidence type="ECO:0000259" key="13">
    <source>
        <dbReference type="PROSITE" id="PS50893"/>
    </source>
</evidence>
<feature type="transmembrane region" description="Helical" evidence="12">
    <location>
        <begin position="309"/>
        <end position="331"/>
    </location>
</feature>
<evidence type="ECO:0000256" key="9">
    <source>
        <dbReference type="ARBA" id="ARBA00023136"/>
    </source>
</evidence>
<dbReference type="InterPro" id="IPR027417">
    <property type="entry name" value="P-loop_NTPase"/>
</dbReference>
<dbReference type="InterPro" id="IPR056227">
    <property type="entry name" value="TMD0_ABC"/>
</dbReference>
<dbReference type="GO" id="GO:0005524">
    <property type="term" value="F:ATP binding"/>
    <property type="evidence" value="ECO:0007669"/>
    <property type="project" value="UniProtKB-KW"/>
</dbReference>
<keyword evidence="9 12" id="KW-0472">Membrane</keyword>
<dbReference type="RefSeq" id="XP_041560257.1">
    <property type="nucleotide sequence ID" value="XM_041694425.1"/>
</dbReference>
<dbReference type="InterPro" id="IPR011527">
    <property type="entry name" value="ABC1_TM_dom"/>
</dbReference>
<feature type="transmembrane region" description="Helical" evidence="12">
    <location>
        <begin position="941"/>
        <end position="961"/>
    </location>
</feature>
<dbReference type="GO" id="GO:0140359">
    <property type="term" value="F:ABC-type transporter activity"/>
    <property type="evidence" value="ECO:0007669"/>
    <property type="project" value="InterPro"/>
</dbReference>
<evidence type="ECO:0000256" key="1">
    <source>
        <dbReference type="ARBA" id="ARBA00004651"/>
    </source>
</evidence>
<dbReference type="PROSITE" id="PS50893">
    <property type="entry name" value="ABC_TRANSPORTER_2"/>
    <property type="match status" value="2"/>
</dbReference>
<feature type="transmembrane region" description="Helical" evidence="12">
    <location>
        <begin position="1041"/>
        <end position="1058"/>
    </location>
</feature>
<dbReference type="InterPro" id="IPR003439">
    <property type="entry name" value="ABC_transporter-like_ATP-bd"/>
</dbReference>
<dbReference type="PANTHER" id="PTHR24223:SF269">
    <property type="entry name" value="ABC MULTIDRUG TRANSPORTER (EUROFUNG)-RELATED"/>
    <property type="match status" value="1"/>
</dbReference>
<dbReference type="PANTHER" id="PTHR24223">
    <property type="entry name" value="ATP-BINDING CASSETTE SUB-FAMILY C"/>
    <property type="match status" value="1"/>
</dbReference>
<evidence type="ECO:0000256" key="7">
    <source>
        <dbReference type="ARBA" id="ARBA00022840"/>
    </source>
</evidence>
<dbReference type="Pfam" id="PF24357">
    <property type="entry name" value="TMD0_ABC"/>
    <property type="match status" value="1"/>
</dbReference>
<dbReference type="Proteomes" id="UP000654913">
    <property type="component" value="Chromosome 6"/>
</dbReference>
<dbReference type="OrthoDB" id="6500128at2759"/>
<dbReference type="CDD" id="cd03244">
    <property type="entry name" value="ABCC_MRP_domain2"/>
    <property type="match status" value="1"/>
</dbReference>
<dbReference type="CDD" id="cd18580">
    <property type="entry name" value="ABC_6TM_ABCC_D2"/>
    <property type="match status" value="1"/>
</dbReference>
<accession>A0A7R7XUZ7</accession>
<feature type="domain" description="ABC transporter" evidence="13">
    <location>
        <begin position="603"/>
        <end position="837"/>
    </location>
</feature>
<evidence type="ECO:0000256" key="5">
    <source>
        <dbReference type="ARBA" id="ARBA00022692"/>
    </source>
</evidence>
<keyword evidence="8 12" id="KW-1133">Transmembrane helix</keyword>
<dbReference type="InterPro" id="IPR050173">
    <property type="entry name" value="ABC_transporter_C-like"/>
</dbReference>
<evidence type="ECO:0000256" key="6">
    <source>
        <dbReference type="ARBA" id="ARBA00022741"/>
    </source>
</evidence>
<feature type="domain" description="ABC transmembrane type-1" evidence="14">
    <location>
        <begin position="278"/>
        <end position="555"/>
    </location>
</feature>
<dbReference type="Gene3D" id="1.20.1560.10">
    <property type="entry name" value="ABC transporter type 1, transmembrane domain"/>
    <property type="match status" value="2"/>
</dbReference>
<dbReference type="InterPro" id="IPR044746">
    <property type="entry name" value="ABCC_6TM_D1"/>
</dbReference>
<evidence type="ECO:0000256" key="12">
    <source>
        <dbReference type="SAM" id="Phobius"/>
    </source>
</evidence>
<dbReference type="CDD" id="cd18579">
    <property type="entry name" value="ABC_6TM_ABCC_D1"/>
    <property type="match status" value="1"/>
</dbReference>
<keyword evidence="4" id="KW-1003">Cell membrane</keyword>
<organism evidence="15 16">
    <name type="scientific">Aspergillus puulaauensis</name>
    <dbReference type="NCBI Taxonomy" id="1220207"/>
    <lineage>
        <taxon>Eukaryota</taxon>
        <taxon>Fungi</taxon>
        <taxon>Dikarya</taxon>
        <taxon>Ascomycota</taxon>
        <taxon>Pezizomycotina</taxon>
        <taxon>Eurotiomycetes</taxon>
        <taxon>Eurotiomycetidae</taxon>
        <taxon>Eurotiales</taxon>
        <taxon>Aspergillaceae</taxon>
        <taxon>Aspergillus</taxon>
    </lineage>
</organism>
<dbReference type="PROSITE" id="PS00211">
    <property type="entry name" value="ABC_TRANSPORTER_1"/>
    <property type="match status" value="1"/>
</dbReference>
<feature type="transmembrane region" description="Helical" evidence="12">
    <location>
        <begin position="158"/>
        <end position="177"/>
    </location>
</feature>
<dbReference type="EMBL" id="AP024448">
    <property type="protein sequence ID" value="BCS28071.1"/>
    <property type="molecule type" value="Genomic_DNA"/>
</dbReference>
<feature type="region of interest" description="Disordered" evidence="11">
    <location>
        <begin position="1451"/>
        <end position="1474"/>
    </location>
</feature>
<feature type="domain" description="ABC transmembrane type-1" evidence="14">
    <location>
        <begin position="901"/>
        <end position="1179"/>
    </location>
</feature>
<evidence type="ECO:0000256" key="4">
    <source>
        <dbReference type="ARBA" id="ARBA00022475"/>
    </source>
</evidence>
<sequence>MDGCQPEVDNVFGPVVSYCRDGFDFTLLFEQAILSMAPSALVLAASAYRLRVLYRQPSKTIPAASVPWITAKQAAIVGFAITQLILTILWAVPGSNSTQLSIAASALSFASSIVLAGLSYVEHYRSVHPSAILTTYLLFSILFDVCQTRTLWLRRTDIAIAIVFSISTAMKAGMLGVEMVGKRSILQSPYRDWSPETLGGTINRSVFWWLNELLRQGSATVLHLSDLYPLDPGLESACLQSRLKAAWEDSAQQKSYALLLATFISFWKPMVAVAIPRIALIAFKFCQPLLIDRAVSLLSEPDGPRETDIGRALIGATALVYAGVAVCTAQYKHKTYRYITMMRGGLISLIYDTTLQLDMQAANEAAAVTLMSTDIDRIVAGFEWADALWAGPIEIAVAIYMLYTQIGLSCLGPVIMAILFVVSMFAFGKLSVKYQRDWIEAVQRRVTATSSVLDNMKGIKMSGLSDVFNAELQQLRVLELAVSSKFRQIIAFFAVLSNFSGATIPILTLIIYVLVTRATTGVELNPSVAFTSISLVALLAAPIQQFANALIHFAAATGCFQRIQEYLLKTAQREEYVSIPPSKTETLNGVELQTMNPFARQYLQTENLLCLQGTAFAFTPLGPPVLHDISLDLAVGVRTVVVGPTGSGKSALLLALLDELYTTKGFVYSRSSLKIGYCAQEPWLPNLDIRSIILGDSDYDKDWYLAVLGACALFQDLQNLPKGDESIIGSKGTSLSGGQKQRISLARALYARTELLLLDDVLSGLDATTEQTVLNNVFGRHGICRKTGTAVIFATHSVQHVKQADHVIIMEPGGTILKQGTPSSVNLVSADDEESGYEMIDDDDDDAAAAANHRGDPHPLGPETGEQMEEEPEGAEPLRKTGDIRLYSYYFRMLGWEVTTVIAVSCALFAFSAKFPTVWLNWWSDAETQHPGQQTSMYMTVYGMFCVISLVVLIVGIYVLAMAGIPRSSNKLHAILLQKVMAAPYWFFVSTDSGQTLNRFSQDMSLIDMQLPIALVDFSFGVFLCIMEAILIALVSKWAALMYPPLIGILFILQKFYLRTSRQMRFLDLELKSPLYSHFLETLQGLTTIRAFGWQASAEMKNHRLLDNSQRPFYLMFSIQRWLGFVLDAIVTVVATVIMALATQVHGSSAGGLGVSLTNILSFSSTLSLLIRVWTELETSLGAVSRMRTFETDTPSEHLVQEHRQPPANWPSNGELIISNLSSHYRPGSKEVLRDISVKIQPGEKLGICGRTGSGKTSFILAILRLTEITKGEIFLDGLPLSSIPRLLVRQSITAIPQEPLILRGTVRFNADPFSRHTEGRIVGALREVGIWDVILARGGLDAEMDSVALSRGEQQLFCLTRALLARPRILILDEVTSSIDSAREEHVMQVLRRNFAETTVLMIVHHLQIVRQFDRILVLSQGEVLEWGKPEQLMAQDSAFRSLLESQQGTTVNGHSCTSDIHGTLEGPKRGMT</sequence>
<protein>
    <recommendedName>
        <fullName evidence="17">P-loop containing nucleoside triphosphate hydrolase protein</fullName>
    </recommendedName>
</protein>
<dbReference type="FunFam" id="1.20.1560.10:FF:000055">
    <property type="entry name" value="ABC multidrug transporter (Eurofung)"/>
    <property type="match status" value="1"/>
</dbReference>